<accession>A0A1N6ZA14</accession>
<dbReference type="PANTHER" id="PTHR23355:SF9">
    <property type="entry name" value="DIS3-LIKE EXONUCLEASE 2"/>
    <property type="match status" value="1"/>
</dbReference>
<dbReference type="OrthoDB" id="5288992at2"/>
<dbReference type="InterPro" id="IPR001900">
    <property type="entry name" value="RNase_II/R"/>
</dbReference>
<dbReference type="SUPFAM" id="SSF50249">
    <property type="entry name" value="Nucleic acid-binding proteins"/>
    <property type="match status" value="1"/>
</dbReference>
<feature type="domain" description="RNB" evidence="1">
    <location>
        <begin position="235"/>
        <end position="516"/>
    </location>
</feature>
<reference evidence="3" key="1">
    <citation type="submission" date="2017-01" db="EMBL/GenBank/DDBJ databases">
        <authorList>
            <person name="Varghese N."/>
            <person name="Submissions S."/>
        </authorList>
    </citation>
    <scope>NUCLEOTIDE SEQUENCE [LARGE SCALE GENOMIC DNA]</scope>
    <source>
        <strain evidence="3">ATCC 51758</strain>
    </source>
</reference>
<evidence type="ECO:0000313" key="2">
    <source>
        <dbReference type="EMBL" id="SIR23609.1"/>
    </source>
</evidence>
<dbReference type="GO" id="GO:0006402">
    <property type="term" value="P:mRNA catabolic process"/>
    <property type="evidence" value="ECO:0007669"/>
    <property type="project" value="TreeGrafter"/>
</dbReference>
<dbReference type="SMART" id="SM00955">
    <property type="entry name" value="RNB"/>
    <property type="match status" value="1"/>
</dbReference>
<keyword evidence="3" id="KW-1185">Reference proteome</keyword>
<evidence type="ECO:0000313" key="3">
    <source>
        <dbReference type="Proteomes" id="UP000186819"/>
    </source>
</evidence>
<dbReference type="Pfam" id="PF00773">
    <property type="entry name" value="RNB"/>
    <property type="match status" value="2"/>
</dbReference>
<dbReference type="AlphaFoldDB" id="A0A1N6ZA14"/>
<organism evidence="2 3">
    <name type="scientific">Aromatoleum tolulyticum</name>
    <dbReference type="NCBI Taxonomy" id="34027"/>
    <lineage>
        <taxon>Bacteria</taxon>
        <taxon>Pseudomonadati</taxon>
        <taxon>Pseudomonadota</taxon>
        <taxon>Betaproteobacteria</taxon>
        <taxon>Rhodocyclales</taxon>
        <taxon>Rhodocyclaceae</taxon>
        <taxon>Aromatoleum</taxon>
    </lineage>
</organism>
<name>A0A1N6ZA14_9RHOO</name>
<dbReference type="GO" id="GO:0004540">
    <property type="term" value="F:RNA nuclease activity"/>
    <property type="evidence" value="ECO:0007669"/>
    <property type="project" value="InterPro"/>
</dbReference>
<dbReference type="EMBL" id="FTMD01000011">
    <property type="protein sequence ID" value="SIR23609.1"/>
    <property type="molecule type" value="Genomic_DNA"/>
</dbReference>
<proteinExistence type="predicted"/>
<dbReference type="GO" id="GO:0005829">
    <property type="term" value="C:cytosol"/>
    <property type="evidence" value="ECO:0007669"/>
    <property type="project" value="TreeGrafter"/>
</dbReference>
<protein>
    <submittedName>
        <fullName evidence="2">Exoribonuclease-2</fullName>
    </submittedName>
</protein>
<gene>
    <name evidence="2" type="ORF">SAMN05421829_111162</name>
</gene>
<dbReference type="InterPro" id="IPR012340">
    <property type="entry name" value="NA-bd_OB-fold"/>
</dbReference>
<dbReference type="InterPro" id="IPR050180">
    <property type="entry name" value="RNR_Ribonuclease"/>
</dbReference>
<dbReference type="STRING" id="34027.SAMN05421829_111162"/>
<dbReference type="GO" id="GO:0003723">
    <property type="term" value="F:RNA binding"/>
    <property type="evidence" value="ECO:0007669"/>
    <property type="project" value="InterPro"/>
</dbReference>
<dbReference type="Proteomes" id="UP000186819">
    <property type="component" value="Unassembled WGS sequence"/>
</dbReference>
<evidence type="ECO:0000259" key="1">
    <source>
        <dbReference type="SMART" id="SM00955"/>
    </source>
</evidence>
<sequence length="637" mass="70459">MFVLFEEDGAFKAGTILADNDSSLQVETSHGKRVKLKSSHVLMRFREPSPGDLLNRAEAGAEELDTAFLWEVSGDDEFAFDAFAAEYHGHAPNAVESASILLRLHSAPMYFHRKGRGRFRKAPADILQAALAGLEKKRQQAEAIERMRAELVAGRMPAEIAGMLPQLLYRPDRNRVETKAFEAACVDAGLSAPRLLLQCGALESSYDFHYNRFLFEYFSEGTAFPAFEAPADPADLPLAQVAAFSIDDATTTEIDDAFSVTPREGGGWRIGIHIAAPTLGFARGSSLDAIARRRLSTVYMPGNKITMLPDAVVETFTLAAGRDCPAVSLYLDVTAALAVQRHETVVERVPIVANLRHHDIEPLFNEQVLHDHSGGPDFEWKRELTLLWDLANVLEAGRGKAEDNRNQVDFNFYVDWQTHTADGPGYVTISQRKRGSPLDKLVAEMMILANSTWGKLLDEAGIPGLYRVQSGGKVRMSTAAGPHDGLGVDCYAWSSSPLRRYVDMVNQWQIVSVLRDEAPAFAPKSADLMAAMRDFDVTYAAYADFQRQMERYWCLRWLRQQPGIAVDGKVLRDNLVRLDAIPLMVKVPSLPVMLPGTRVRLTVEHSDLLDVDISARFVEMLAEPDPAEAADAALEGN</sequence>
<dbReference type="RefSeq" id="WP_076603301.1">
    <property type="nucleotide sequence ID" value="NZ_FTMD01000011.1"/>
</dbReference>
<dbReference type="PANTHER" id="PTHR23355">
    <property type="entry name" value="RIBONUCLEASE"/>
    <property type="match status" value="1"/>
</dbReference>